<dbReference type="AlphaFoldDB" id="A0A074YU84"/>
<evidence type="ECO:0000313" key="2">
    <source>
        <dbReference type="EMBL" id="KER18273.1"/>
    </source>
</evidence>
<keyword evidence="3" id="KW-1185">Reference proteome</keyword>
<accession>A0A074YU84</accession>
<feature type="chain" id="PRO_5001705103" evidence="1">
    <location>
        <begin position="25"/>
        <end position="107"/>
    </location>
</feature>
<dbReference type="CTD" id="20326491"/>
<organism evidence="2 3">
    <name type="scientific">Opisthorchis viverrini</name>
    <name type="common">Southeast Asian liver fluke</name>
    <dbReference type="NCBI Taxonomy" id="6198"/>
    <lineage>
        <taxon>Eukaryota</taxon>
        <taxon>Metazoa</taxon>
        <taxon>Spiralia</taxon>
        <taxon>Lophotrochozoa</taxon>
        <taxon>Platyhelminthes</taxon>
        <taxon>Trematoda</taxon>
        <taxon>Digenea</taxon>
        <taxon>Opisthorchiida</taxon>
        <taxon>Opisthorchiata</taxon>
        <taxon>Opisthorchiidae</taxon>
        <taxon>Opisthorchis</taxon>
    </lineage>
</organism>
<dbReference type="RefSeq" id="XP_009177980.1">
    <property type="nucleotide sequence ID" value="XM_009179716.1"/>
</dbReference>
<gene>
    <name evidence="2" type="ORF">T265_12323</name>
</gene>
<dbReference type="Proteomes" id="UP000054324">
    <property type="component" value="Unassembled WGS sequence"/>
</dbReference>
<feature type="signal peptide" evidence="1">
    <location>
        <begin position="1"/>
        <end position="24"/>
    </location>
</feature>
<dbReference type="GeneID" id="20326491"/>
<reference evidence="2 3" key="1">
    <citation type="submission" date="2013-11" db="EMBL/GenBank/DDBJ databases">
        <title>Opisthorchis viverrini - life in the bile duct.</title>
        <authorList>
            <person name="Young N.D."/>
            <person name="Nagarajan N."/>
            <person name="Lin S.J."/>
            <person name="Korhonen P.K."/>
            <person name="Jex A.R."/>
            <person name="Hall R.S."/>
            <person name="Safavi-Hemami H."/>
            <person name="Kaewkong W."/>
            <person name="Bertrand D."/>
            <person name="Gao S."/>
            <person name="Seet Q."/>
            <person name="Wongkham S."/>
            <person name="Teh B.T."/>
            <person name="Wongkham C."/>
            <person name="Intapan P.M."/>
            <person name="Maleewong W."/>
            <person name="Yang X."/>
            <person name="Hu M."/>
            <person name="Wang Z."/>
            <person name="Hofmann A."/>
            <person name="Sternberg P.W."/>
            <person name="Tan P."/>
            <person name="Wang J."/>
            <person name="Gasser R.B."/>
        </authorList>
    </citation>
    <scope>NUCLEOTIDE SEQUENCE [LARGE SCALE GENOMIC DNA]</scope>
</reference>
<proteinExistence type="predicted"/>
<evidence type="ECO:0000256" key="1">
    <source>
        <dbReference type="SAM" id="SignalP"/>
    </source>
</evidence>
<evidence type="ECO:0000313" key="3">
    <source>
        <dbReference type="Proteomes" id="UP000054324"/>
    </source>
</evidence>
<dbReference type="EMBL" id="KL604809">
    <property type="protein sequence ID" value="KER18273.1"/>
    <property type="molecule type" value="Genomic_DNA"/>
</dbReference>
<dbReference type="KEGG" id="ovi:T265_12323"/>
<sequence>MNFNLPRFLLQVAASFTPILRLCSCPAFLLLEVVLVFPGSYDQHGCAPVFGTWSSVTIPVSRPNRALKTLPAIDRYDQNGAHSSVKLSVDNPEAQLSPVVASQGGIK</sequence>
<name>A0A074YU84_OPIVI</name>
<keyword evidence="1" id="KW-0732">Signal</keyword>
<protein>
    <submittedName>
        <fullName evidence="2">Uncharacterized protein</fullName>
    </submittedName>
</protein>